<dbReference type="SUPFAM" id="SSF48576">
    <property type="entry name" value="Terpenoid synthases"/>
    <property type="match status" value="1"/>
</dbReference>
<dbReference type="GO" id="GO:0009570">
    <property type="term" value="C:chloroplast stroma"/>
    <property type="evidence" value="ECO:0007669"/>
    <property type="project" value="UniProtKB-SubCell"/>
</dbReference>
<dbReference type="CDD" id="cd00684">
    <property type="entry name" value="Terpene_cyclase_plant_C1"/>
    <property type="match status" value="1"/>
</dbReference>
<comment type="cofactor">
    <cofactor evidence="1">
        <name>Mg(2+)</name>
        <dbReference type="ChEBI" id="CHEBI:18420"/>
    </cofactor>
</comment>
<dbReference type="EMBL" id="MT598647">
    <property type="protein sequence ID" value="QPL17962.1"/>
    <property type="molecule type" value="mRNA"/>
</dbReference>
<comment type="catalytic activity">
    <reaction evidence="7">
        <text>(2E)-geranyl diphosphate = (E)-beta-ocimene + diphosphate</text>
        <dbReference type="Rhea" id="RHEA:32691"/>
        <dbReference type="ChEBI" id="CHEBI:33019"/>
        <dbReference type="ChEBI" id="CHEBI:58057"/>
        <dbReference type="ChEBI" id="CHEBI:64280"/>
        <dbReference type="EC" id="4.2.3.106"/>
    </reaction>
</comment>
<dbReference type="GO" id="GO:0009611">
    <property type="term" value="P:response to wounding"/>
    <property type="evidence" value="ECO:0007669"/>
    <property type="project" value="UniProtKB-ARBA"/>
</dbReference>
<dbReference type="InterPro" id="IPR050148">
    <property type="entry name" value="Terpene_synthase-like"/>
</dbReference>
<dbReference type="GO" id="GO:0000287">
    <property type="term" value="F:magnesium ion binding"/>
    <property type="evidence" value="ECO:0007669"/>
    <property type="project" value="InterPro"/>
</dbReference>
<dbReference type="EC" id="4.2.3.106" evidence="9"/>
<keyword evidence="4" id="KW-0611">Plant defense</keyword>
<evidence type="ECO:0000256" key="8">
    <source>
        <dbReference type="ARBA" id="ARBA00052932"/>
    </source>
</evidence>
<dbReference type="Pfam" id="PF03936">
    <property type="entry name" value="Terpene_synth_C"/>
    <property type="match status" value="1"/>
</dbReference>
<dbReference type="InterPro" id="IPR034741">
    <property type="entry name" value="Terpene_cyclase-like_1_C"/>
</dbReference>
<dbReference type="Pfam" id="PF01397">
    <property type="entry name" value="Terpene_synth"/>
    <property type="match status" value="1"/>
</dbReference>
<dbReference type="FunFam" id="1.10.600.10:FF:000007">
    <property type="entry name" value="Isoprene synthase, chloroplastic"/>
    <property type="match status" value="1"/>
</dbReference>
<keyword evidence="6" id="KW-0456">Lyase</keyword>
<proteinExistence type="evidence at transcript level"/>
<accession>A0A7T0M889</accession>
<dbReference type="AlphaFoldDB" id="A0A7T0M889"/>
<keyword evidence="5" id="KW-0460">Magnesium</keyword>
<evidence type="ECO:0000256" key="5">
    <source>
        <dbReference type="ARBA" id="ARBA00022842"/>
    </source>
</evidence>
<dbReference type="GO" id="GO:0016102">
    <property type="term" value="P:diterpenoid biosynthetic process"/>
    <property type="evidence" value="ECO:0007669"/>
    <property type="project" value="InterPro"/>
</dbReference>
<dbReference type="InterPro" id="IPR036965">
    <property type="entry name" value="Terpene_synth_N_sf"/>
</dbReference>
<dbReference type="PANTHER" id="PTHR31225:SF221">
    <property type="entry name" value="(-)-GERMACRENE D SYNTHASE"/>
    <property type="match status" value="1"/>
</dbReference>
<gene>
    <name evidence="14" type="primary">TPS3</name>
</gene>
<evidence type="ECO:0000256" key="1">
    <source>
        <dbReference type="ARBA" id="ARBA00001946"/>
    </source>
</evidence>
<dbReference type="GO" id="GO:0010333">
    <property type="term" value="F:terpene synthase activity"/>
    <property type="evidence" value="ECO:0007669"/>
    <property type="project" value="InterPro"/>
</dbReference>
<evidence type="ECO:0000259" key="13">
    <source>
        <dbReference type="Pfam" id="PF03936"/>
    </source>
</evidence>
<evidence type="ECO:0000259" key="12">
    <source>
        <dbReference type="Pfam" id="PF01397"/>
    </source>
</evidence>
<dbReference type="SFLD" id="SFLDG01019">
    <property type="entry name" value="Terpene_Cyclase_Like_1_C_Termi"/>
    <property type="match status" value="1"/>
</dbReference>
<sequence>MTVSATSSLLVPPPNTDNISRRSAHYHPDIWGNHFIQYLSEETMEQEEIMKQIIMLKENVRQMLVPTNPLSNANLIDSIQRLGLYHHFEHEIGELLQHIHNNYVQNGTIILNLNQDLHSTALVFRLLRQHGYPMLPDAFEKFKNEHGNFNETLIGDIEGMLSLYEATHMRIHGEDILDEAFSFTSSHLKMMTTHLSPSLATKINHTLKRPLFKNLPRLVARNYISTYEEDPSHDATLLLLAKLDFNLLQKQHQKELGDISKWWKDLDFATKLPFARNRIVEAYFWILGVYFESQYSVGRRIMTKVISLASVIDDIYDNYGTLEELQLFTQAIQRWDKSCMNFLPEYMKFCYKALLDVFEEMEQEMVKEGRAICVYYVQNEMKRLVHAYFTEAKWFNSNFIPTMEEYIALGIVNSGYYLMTAASFIGMGCIATEEVFKWLINNPKIINASSIIARLMDDIVSNEFEQKRGHGASSIECYMNQHGVTREDAIEELSRQVTNAWKDITEEIFDSIEVPKPLLMRVLNLSRVIHVLYKDEDCYTNSQGSTKNDIISILLDPCLI</sequence>
<dbReference type="Gene3D" id="1.10.600.10">
    <property type="entry name" value="Farnesyl Diphosphate Synthase"/>
    <property type="match status" value="1"/>
</dbReference>
<dbReference type="SFLD" id="SFLDS00005">
    <property type="entry name" value="Isoprenoid_Synthase_Type_I"/>
    <property type="match status" value="1"/>
</dbReference>
<dbReference type="InterPro" id="IPR044814">
    <property type="entry name" value="Terpene_cyclase_plant_C1"/>
</dbReference>
<evidence type="ECO:0000256" key="3">
    <source>
        <dbReference type="ARBA" id="ARBA00022723"/>
    </source>
</evidence>
<keyword evidence="3" id="KW-0479">Metal-binding</keyword>
<evidence type="ECO:0000256" key="7">
    <source>
        <dbReference type="ARBA" id="ARBA00050824"/>
    </source>
</evidence>
<evidence type="ECO:0000256" key="10">
    <source>
        <dbReference type="ARBA" id="ARBA00067061"/>
    </source>
</evidence>
<evidence type="ECO:0000313" key="14">
    <source>
        <dbReference type="EMBL" id="QPL17962.1"/>
    </source>
</evidence>
<reference evidence="14" key="1">
    <citation type="journal article" date="2020" name="Plant Cell Physiol.">
        <title>Functional Characterization of Terpene Synthases Accounting for the Volatilized-Terpene Heterogeneity in Lathyrus odoratus Cultivar Flowers.</title>
        <authorList>
            <person name="Bao T."/>
            <person name="Shadrack K."/>
            <person name="Yang S."/>
            <person name="Xue X."/>
            <person name="Li S."/>
            <person name="Wang N."/>
            <person name="Wang Q."/>
            <person name="Wang L."/>
            <person name="Gao X."/>
            <person name="Cronk Q."/>
        </authorList>
    </citation>
    <scope>NUCLEOTIDE SEQUENCE</scope>
</reference>
<feature type="domain" description="Terpene synthase metal-binding" evidence="13">
    <location>
        <begin position="264"/>
        <end position="503"/>
    </location>
</feature>
<dbReference type="InterPro" id="IPR008930">
    <property type="entry name" value="Terpenoid_cyclase/PrenylTrfase"/>
</dbReference>
<evidence type="ECO:0000256" key="9">
    <source>
        <dbReference type="ARBA" id="ARBA00067060"/>
    </source>
</evidence>
<name>A0A7T0M889_LATOD</name>
<comment type="subcellular location">
    <subcellularLocation>
        <location evidence="2">Plastid</location>
        <location evidence="2">Chloroplast stroma</location>
    </subcellularLocation>
</comment>
<evidence type="ECO:0000256" key="6">
    <source>
        <dbReference type="ARBA" id="ARBA00023239"/>
    </source>
</evidence>
<evidence type="ECO:0000256" key="2">
    <source>
        <dbReference type="ARBA" id="ARBA00004470"/>
    </source>
</evidence>
<dbReference type="InterPro" id="IPR008949">
    <property type="entry name" value="Isoprenoid_synthase_dom_sf"/>
</dbReference>
<dbReference type="Gene3D" id="1.50.10.130">
    <property type="entry name" value="Terpene synthase, N-terminal domain"/>
    <property type="match status" value="1"/>
</dbReference>
<dbReference type="InterPro" id="IPR005630">
    <property type="entry name" value="Terpene_synthase_metal-bd"/>
</dbReference>
<feature type="domain" description="Terpene synthase N-terminal" evidence="12">
    <location>
        <begin position="30"/>
        <end position="207"/>
    </location>
</feature>
<dbReference type="GO" id="GO:0102701">
    <property type="term" value="F:tricyclene synthase activity"/>
    <property type="evidence" value="ECO:0007669"/>
    <property type="project" value="UniProtKB-EC"/>
</dbReference>
<evidence type="ECO:0000256" key="4">
    <source>
        <dbReference type="ARBA" id="ARBA00022821"/>
    </source>
</evidence>
<dbReference type="SUPFAM" id="SSF48239">
    <property type="entry name" value="Terpenoid cyclases/Protein prenyltransferases"/>
    <property type="match status" value="1"/>
</dbReference>
<dbReference type="InterPro" id="IPR001906">
    <property type="entry name" value="Terpene_synth_N"/>
</dbReference>
<dbReference type="FunFam" id="1.50.10.130:FF:000001">
    <property type="entry name" value="Isoprene synthase, chloroplastic"/>
    <property type="match status" value="1"/>
</dbReference>
<comment type="catalytic activity">
    <reaction evidence="8">
        <text>(2E)-geranyl diphosphate = tricyclene + diphosphate</text>
        <dbReference type="Rhea" id="RHEA:32687"/>
        <dbReference type="ChEBI" id="CHEBI:33019"/>
        <dbReference type="ChEBI" id="CHEBI:58057"/>
        <dbReference type="ChEBI" id="CHEBI:64266"/>
        <dbReference type="EC" id="4.2.3.105"/>
    </reaction>
</comment>
<dbReference type="EC" id="4.2.3.105" evidence="10"/>
<evidence type="ECO:0000256" key="11">
    <source>
        <dbReference type="ARBA" id="ARBA00079290"/>
    </source>
</evidence>
<dbReference type="GO" id="GO:0080027">
    <property type="term" value="P:response to herbivore"/>
    <property type="evidence" value="ECO:0007669"/>
    <property type="project" value="UniProtKB-ARBA"/>
</dbReference>
<dbReference type="GO" id="GO:0034768">
    <property type="term" value="F:(E)-beta-ocimene synthase activity"/>
    <property type="evidence" value="ECO:0007669"/>
    <property type="project" value="UniProtKB-EC"/>
</dbReference>
<organism evidence="14">
    <name type="scientific">Lathyrus odoratus</name>
    <name type="common">Sweet pea</name>
    <dbReference type="NCBI Taxonomy" id="3859"/>
    <lineage>
        <taxon>Eukaryota</taxon>
        <taxon>Viridiplantae</taxon>
        <taxon>Streptophyta</taxon>
        <taxon>Embryophyta</taxon>
        <taxon>Tracheophyta</taxon>
        <taxon>Spermatophyta</taxon>
        <taxon>Magnoliopsida</taxon>
        <taxon>eudicotyledons</taxon>
        <taxon>Gunneridae</taxon>
        <taxon>Pentapetalae</taxon>
        <taxon>rosids</taxon>
        <taxon>fabids</taxon>
        <taxon>Fabales</taxon>
        <taxon>Fabaceae</taxon>
        <taxon>Papilionoideae</taxon>
        <taxon>50 kb inversion clade</taxon>
        <taxon>NPAAA clade</taxon>
        <taxon>Hologalegina</taxon>
        <taxon>IRL clade</taxon>
        <taxon>Fabeae</taxon>
        <taxon>Lathyrus</taxon>
    </lineage>
</organism>
<dbReference type="PANTHER" id="PTHR31225">
    <property type="entry name" value="OS04G0344100 PROTEIN-RELATED"/>
    <property type="match status" value="1"/>
</dbReference>
<dbReference type="GO" id="GO:0006952">
    <property type="term" value="P:defense response"/>
    <property type="evidence" value="ECO:0007669"/>
    <property type="project" value="UniProtKB-KW"/>
</dbReference>
<protein>
    <recommendedName>
        <fullName evidence="11">(E)-beta-ocimene synthase</fullName>
        <ecNumber evidence="10">4.2.3.105</ecNumber>
        <ecNumber evidence="9">4.2.3.106</ecNumber>
    </recommendedName>
</protein>